<keyword evidence="2" id="KW-1185">Reference proteome</keyword>
<evidence type="ECO:0000313" key="2">
    <source>
        <dbReference type="Proteomes" id="UP000641025"/>
    </source>
</evidence>
<protein>
    <submittedName>
        <fullName evidence="1">Uncharacterized protein</fullName>
    </submittedName>
</protein>
<name>A0ABS0YXR2_9BACT</name>
<dbReference type="RefSeq" id="WP_199397229.1">
    <property type="nucleotide sequence ID" value="NZ_JAEMHK010000026.1"/>
</dbReference>
<sequence length="219" mass="24911">MNTIISFPATGTMSTSGLTKKQIRSQNRRFELGVYHKITIRDYPVLHTYLSNVFAEAHRQLLQGITVKLTLGQPWILAAPNTHQQVDVGFWLERVGAYRIDSCDASTQCLSLKVSIPKKKDVFYPDDFVLSTTQSMCQIYVSEKGKLAYIDLILNTKPPRFMRELARDFSMGGPCARRKLRDRIKCIGEEPDATFGSRITFSRSLTLRLDEGSLEQELQ</sequence>
<comment type="caution">
    <text evidence="1">The sequence shown here is derived from an EMBL/GenBank/DDBJ whole genome shotgun (WGS) entry which is preliminary data.</text>
</comment>
<evidence type="ECO:0000313" key="1">
    <source>
        <dbReference type="EMBL" id="MBJ6802759.1"/>
    </source>
</evidence>
<organism evidence="1 2">
    <name type="scientific">Geomonas propionica</name>
    <dbReference type="NCBI Taxonomy" id="2798582"/>
    <lineage>
        <taxon>Bacteria</taxon>
        <taxon>Pseudomonadati</taxon>
        <taxon>Thermodesulfobacteriota</taxon>
        <taxon>Desulfuromonadia</taxon>
        <taxon>Geobacterales</taxon>
        <taxon>Geobacteraceae</taxon>
        <taxon>Geomonas</taxon>
    </lineage>
</organism>
<proteinExistence type="predicted"/>
<gene>
    <name evidence="1" type="ORF">JFN90_21725</name>
</gene>
<dbReference type="Proteomes" id="UP000641025">
    <property type="component" value="Unassembled WGS sequence"/>
</dbReference>
<dbReference type="EMBL" id="JAEMHK010000026">
    <property type="protein sequence ID" value="MBJ6802759.1"/>
    <property type="molecule type" value="Genomic_DNA"/>
</dbReference>
<accession>A0ABS0YXR2</accession>
<reference evidence="1 2" key="1">
    <citation type="submission" date="2020-12" db="EMBL/GenBank/DDBJ databases">
        <title>Geomonas sp. Red259, isolated from paddy soil.</title>
        <authorList>
            <person name="Xu Z."/>
            <person name="Zhang Z."/>
            <person name="Masuda Y."/>
            <person name="Itoh H."/>
            <person name="Senoo K."/>
        </authorList>
    </citation>
    <scope>NUCLEOTIDE SEQUENCE [LARGE SCALE GENOMIC DNA]</scope>
    <source>
        <strain evidence="1 2">Red259</strain>
    </source>
</reference>